<keyword evidence="9 11" id="KW-0472">Membrane</keyword>
<evidence type="ECO:0000256" key="6">
    <source>
        <dbReference type="ARBA" id="ARBA00022892"/>
    </source>
</evidence>
<dbReference type="GO" id="GO:0015031">
    <property type="term" value="P:protein transport"/>
    <property type="evidence" value="ECO:0007669"/>
    <property type="project" value="UniProtKB-KW"/>
</dbReference>
<sequence length="217" mass="25440">MNIFRLAGDMLHLTSIMLLLWKLHKSKSCVGVSCRMQEMYAMVFVFRYLDLLWSFISVYNTVMKVVFITATLYLIYLMRVKPPISQTYERSTDKFPYEIYLLGPCFALGILTTEEYGVAEILWTTSIWLESVAIVPQLVLLQQMREVENLTSQFVATMGAYRAFYILNWIYRYFADDYVNWVGWIGGVVQTALYCDFFYYYARSKWYGGKLVLPVAT</sequence>
<dbReference type="GO" id="GO:0005789">
    <property type="term" value="C:endoplasmic reticulum membrane"/>
    <property type="evidence" value="ECO:0007669"/>
    <property type="project" value="UniProtKB-SubCell"/>
</dbReference>
<evidence type="ECO:0000256" key="11">
    <source>
        <dbReference type="SAM" id="Phobius"/>
    </source>
</evidence>
<dbReference type="Proteomes" id="UP001178507">
    <property type="component" value="Unassembled WGS sequence"/>
</dbReference>
<name>A0AA36J3S8_9DINO</name>
<organism evidence="12 13">
    <name type="scientific">Effrenium voratum</name>
    <dbReference type="NCBI Taxonomy" id="2562239"/>
    <lineage>
        <taxon>Eukaryota</taxon>
        <taxon>Sar</taxon>
        <taxon>Alveolata</taxon>
        <taxon>Dinophyceae</taxon>
        <taxon>Suessiales</taxon>
        <taxon>Symbiodiniaceae</taxon>
        <taxon>Effrenium</taxon>
    </lineage>
</organism>
<proteinExistence type="inferred from homology"/>
<protein>
    <recommendedName>
        <fullName evidence="14">ER lumen protein-retaining receptor</fullName>
    </recommendedName>
</protein>
<evidence type="ECO:0000313" key="12">
    <source>
        <dbReference type="EMBL" id="CAJ1398004.1"/>
    </source>
</evidence>
<feature type="transmembrane region" description="Helical" evidence="11">
    <location>
        <begin position="52"/>
        <end position="76"/>
    </location>
</feature>
<dbReference type="PANTHER" id="PTHR10585">
    <property type="entry name" value="ER LUMEN PROTEIN RETAINING RECEPTOR"/>
    <property type="match status" value="1"/>
</dbReference>
<keyword evidence="6" id="KW-0931">ER-Golgi transport</keyword>
<evidence type="ECO:0000256" key="2">
    <source>
        <dbReference type="ARBA" id="ARBA00010120"/>
    </source>
</evidence>
<evidence type="ECO:0008006" key="14">
    <source>
        <dbReference type="Google" id="ProtNLM"/>
    </source>
</evidence>
<dbReference type="GO" id="GO:0046923">
    <property type="term" value="F:ER retention sequence binding"/>
    <property type="evidence" value="ECO:0007669"/>
    <property type="project" value="InterPro"/>
</dbReference>
<evidence type="ECO:0000313" key="13">
    <source>
        <dbReference type="Proteomes" id="UP001178507"/>
    </source>
</evidence>
<comment type="similarity">
    <text evidence="2">Belongs to the ERD2 family.</text>
</comment>
<keyword evidence="7" id="KW-0653">Protein transport</keyword>
<evidence type="ECO:0000256" key="10">
    <source>
        <dbReference type="ARBA" id="ARBA00023170"/>
    </source>
</evidence>
<keyword evidence="4 11" id="KW-0812">Transmembrane</keyword>
<evidence type="ECO:0000256" key="8">
    <source>
        <dbReference type="ARBA" id="ARBA00022989"/>
    </source>
</evidence>
<evidence type="ECO:0000256" key="5">
    <source>
        <dbReference type="ARBA" id="ARBA00022824"/>
    </source>
</evidence>
<evidence type="ECO:0000256" key="7">
    <source>
        <dbReference type="ARBA" id="ARBA00022927"/>
    </source>
</evidence>
<gene>
    <name evidence="12" type="ORF">EVOR1521_LOCUS21901</name>
</gene>
<dbReference type="AlphaFoldDB" id="A0AA36J3S8"/>
<evidence type="ECO:0000256" key="3">
    <source>
        <dbReference type="ARBA" id="ARBA00022448"/>
    </source>
</evidence>
<reference evidence="12" key="1">
    <citation type="submission" date="2023-08" db="EMBL/GenBank/DDBJ databases">
        <authorList>
            <person name="Chen Y."/>
            <person name="Shah S."/>
            <person name="Dougan E. K."/>
            <person name="Thang M."/>
            <person name="Chan C."/>
        </authorList>
    </citation>
    <scope>NUCLEOTIDE SEQUENCE</scope>
</reference>
<evidence type="ECO:0000256" key="1">
    <source>
        <dbReference type="ARBA" id="ARBA00004477"/>
    </source>
</evidence>
<evidence type="ECO:0000256" key="9">
    <source>
        <dbReference type="ARBA" id="ARBA00023136"/>
    </source>
</evidence>
<dbReference type="Pfam" id="PF00810">
    <property type="entry name" value="ER_lumen_recept"/>
    <property type="match status" value="1"/>
</dbReference>
<comment type="subcellular location">
    <subcellularLocation>
        <location evidence="1">Endoplasmic reticulum membrane</location>
        <topology evidence="1">Multi-pass membrane protein</topology>
    </subcellularLocation>
</comment>
<dbReference type="InterPro" id="IPR000133">
    <property type="entry name" value="ER_ret_rcpt"/>
</dbReference>
<keyword evidence="3" id="KW-0813">Transport</keyword>
<dbReference type="GO" id="GO:0016192">
    <property type="term" value="P:vesicle-mediated transport"/>
    <property type="evidence" value="ECO:0007669"/>
    <property type="project" value="UniProtKB-KW"/>
</dbReference>
<comment type="caution">
    <text evidence="12">The sequence shown here is derived from an EMBL/GenBank/DDBJ whole genome shotgun (WGS) entry which is preliminary data.</text>
</comment>
<evidence type="ECO:0000256" key="4">
    <source>
        <dbReference type="ARBA" id="ARBA00022692"/>
    </source>
</evidence>
<feature type="transmembrane region" description="Helical" evidence="11">
    <location>
        <begin position="181"/>
        <end position="201"/>
    </location>
</feature>
<dbReference type="EMBL" id="CAUJNA010003285">
    <property type="protein sequence ID" value="CAJ1398004.1"/>
    <property type="molecule type" value="Genomic_DNA"/>
</dbReference>
<accession>A0AA36J3S8</accession>
<keyword evidence="5" id="KW-0256">Endoplasmic reticulum</keyword>
<keyword evidence="13" id="KW-1185">Reference proteome</keyword>
<keyword evidence="8 11" id="KW-1133">Transmembrane helix</keyword>
<keyword evidence="10" id="KW-0675">Receptor</keyword>
<dbReference type="PRINTS" id="PR00660">
    <property type="entry name" value="ERLUMENR"/>
</dbReference>
<dbReference type="GO" id="GO:0006621">
    <property type="term" value="P:protein retention in ER lumen"/>
    <property type="evidence" value="ECO:0007669"/>
    <property type="project" value="InterPro"/>
</dbReference>